<feature type="region of interest" description="Disordered" evidence="10">
    <location>
        <begin position="326"/>
        <end position="352"/>
    </location>
</feature>
<evidence type="ECO:0000256" key="9">
    <source>
        <dbReference type="SAM" id="Coils"/>
    </source>
</evidence>
<feature type="compositionally biased region" description="Low complexity" evidence="10">
    <location>
        <begin position="608"/>
        <end position="661"/>
    </location>
</feature>
<dbReference type="SMART" id="SM00064">
    <property type="entry name" value="FYVE"/>
    <property type="match status" value="1"/>
</dbReference>
<evidence type="ECO:0000256" key="8">
    <source>
        <dbReference type="PROSITE-ProRule" id="PRU00091"/>
    </source>
</evidence>
<comment type="subcellular location">
    <subcellularLocation>
        <location evidence="1">Cytoplasm</location>
    </subcellularLocation>
</comment>
<comment type="caution">
    <text evidence="13">The sequence shown here is derived from an EMBL/GenBank/DDBJ whole genome shotgun (WGS) entry which is preliminary data.</text>
</comment>
<dbReference type="InterPro" id="IPR002014">
    <property type="entry name" value="VHS_dom"/>
</dbReference>
<keyword evidence="7" id="KW-0862">Zinc</keyword>
<evidence type="ECO:0000256" key="6">
    <source>
        <dbReference type="ARBA" id="ARBA00022771"/>
    </source>
</evidence>
<dbReference type="InterPro" id="IPR017455">
    <property type="entry name" value="Znf_FYVE-rel"/>
</dbReference>
<feature type="region of interest" description="Disordered" evidence="10">
    <location>
        <begin position="573"/>
        <end position="682"/>
    </location>
</feature>
<dbReference type="AlphaFoldDB" id="A0A7I8VKT3"/>
<evidence type="ECO:0000313" key="14">
    <source>
        <dbReference type="Proteomes" id="UP000549394"/>
    </source>
</evidence>
<evidence type="ECO:0000256" key="5">
    <source>
        <dbReference type="ARBA" id="ARBA00022723"/>
    </source>
</evidence>
<dbReference type="InterPro" id="IPR011011">
    <property type="entry name" value="Znf_FYVE_PHD"/>
</dbReference>
<evidence type="ECO:0000256" key="1">
    <source>
        <dbReference type="ARBA" id="ARBA00004496"/>
    </source>
</evidence>
<dbReference type="GO" id="GO:0008270">
    <property type="term" value="F:zinc ion binding"/>
    <property type="evidence" value="ECO:0007669"/>
    <property type="project" value="UniProtKB-KW"/>
</dbReference>
<dbReference type="SMART" id="SM00288">
    <property type="entry name" value="VHS"/>
    <property type="match status" value="1"/>
</dbReference>
<dbReference type="InterPro" id="IPR008942">
    <property type="entry name" value="ENTH_VHS"/>
</dbReference>
<dbReference type="OrthoDB" id="957735at2759"/>
<dbReference type="PANTHER" id="PTHR46275">
    <property type="entry name" value="HEPATOCYTE GROWTH FACTOR-REGULATED TYROSINE KINASE SUBSTRATE"/>
    <property type="match status" value="1"/>
</dbReference>
<dbReference type="InterPro" id="IPR013083">
    <property type="entry name" value="Znf_RING/FYVE/PHD"/>
</dbReference>
<dbReference type="Gene3D" id="1.20.5.1940">
    <property type="match status" value="1"/>
</dbReference>
<keyword evidence="9" id="KW-0175">Coiled coil</keyword>
<dbReference type="SUPFAM" id="SSF48464">
    <property type="entry name" value="ENTH/VHS domain"/>
    <property type="match status" value="1"/>
</dbReference>
<protein>
    <recommendedName>
        <fullName evidence="2">Hepatocyte growth factor-regulated tyrosine kinase substrate</fullName>
    </recommendedName>
</protein>
<dbReference type="GO" id="GO:0043130">
    <property type="term" value="F:ubiquitin binding"/>
    <property type="evidence" value="ECO:0007669"/>
    <property type="project" value="InterPro"/>
</dbReference>
<dbReference type="FunFam" id="3.30.40.10:FF:000105">
    <property type="entry name" value="WD repeat and FYVE domain-containing protein 2"/>
    <property type="match status" value="1"/>
</dbReference>
<evidence type="ECO:0000256" key="10">
    <source>
        <dbReference type="SAM" id="MobiDB-lite"/>
    </source>
</evidence>
<dbReference type="Gene3D" id="1.25.40.90">
    <property type="match status" value="1"/>
</dbReference>
<dbReference type="PIRSF" id="PIRSF036956">
    <property type="entry name" value="Hrs_Vps27"/>
    <property type="match status" value="1"/>
</dbReference>
<dbReference type="PROSITE" id="PS50178">
    <property type="entry name" value="ZF_FYVE"/>
    <property type="match status" value="1"/>
</dbReference>
<dbReference type="CDD" id="cd03569">
    <property type="entry name" value="VHS_Hrs"/>
    <property type="match status" value="1"/>
</dbReference>
<keyword evidence="4" id="KW-0597">Phosphoprotein</keyword>
<keyword evidence="5" id="KW-0479">Metal-binding</keyword>
<dbReference type="Pfam" id="PF01363">
    <property type="entry name" value="FYVE"/>
    <property type="match status" value="1"/>
</dbReference>
<feature type="compositionally biased region" description="Polar residues" evidence="10">
    <location>
        <begin position="326"/>
        <end position="349"/>
    </location>
</feature>
<dbReference type="Pfam" id="PF00790">
    <property type="entry name" value="VHS"/>
    <property type="match status" value="1"/>
</dbReference>
<evidence type="ECO:0000259" key="11">
    <source>
        <dbReference type="PROSITE" id="PS50178"/>
    </source>
</evidence>
<sequence length="682" mass="77490">MFGSKATFEKLVDKATSQLNLDPDWDSILQVCDTIRKNEVSAKNALTSIKKRINSDNPRTAMYALQVLESAVKNCGSNFHQEVANKDFMEFMKTQIRDRPEVIRNKLLELIQVWSHAFRNDTELKAIQDTFNVLKIEGYSFPEFAESDAMYRSEVPPEWKDGDNCFRCRTPFSLTVRKHHCRHCGQVFCNKCSSKQCPIPKFGFDKDVRVCEPCHDVLTKGSSSKYSENQTDLPAEYISSALFKESQKPQVDQTAIDRKFDEETELAIALSKSLEESAAKLNVTIPQNSTTSKIPSAETSEMDPELRRYLDTDYWKEKAKQTVNYETKGSNSAVNGESATLAPSTSQPSAPEVILTGATSEEEEEFLKALRRSVEIFVNRMKSDAARGRSIAHDSSVQTLFSTIAAMHPRLMALMAEQEERRAYMESLQDRLMQMKDAREALDGLREEEKEKRRKAAEEAQKQRQLAMNAKLAEYRARKYDYLEMQRQQFHQRMMEQERELAARIQQHREMQQVRNMQWIPGAPVPANIPQNMAPANYGMPPNVRPNAQNVSQPQMMPPNNQMYAPTDPQMMQSQVPGNQYPPPGSAVPNMVPASETSPMHQPGFTHMPPQNMVPPGGMGPPQGQYVPQMGVDPNQVYQFQQPHPQQQQQLPQQHPNPVNQMSSGPQQAPPPQDNQQLISFD</sequence>
<dbReference type="Proteomes" id="UP000549394">
    <property type="component" value="Unassembled WGS sequence"/>
</dbReference>
<accession>A0A7I8VKT3</accession>
<dbReference type="Pfam" id="PF12210">
    <property type="entry name" value="Hrs_helical"/>
    <property type="match status" value="1"/>
</dbReference>
<dbReference type="InterPro" id="IPR017073">
    <property type="entry name" value="HGS/VPS27"/>
</dbReference>
<dbReference type="GO" id="GO:0032456">
    <property type="term" value="P:endocytic recycling"/>
    <property type="evidence" value="ECO:0007669"/>
    <property type="project" value="TreeGrafter"/>
</dbReference>
<dbReference type="InterPro" id="IPR024641">
    <property type="entry name" value="HRS_helical"/>
</dbReference>
<dbReference type="CDD" id="cd15720">
    <property type="entry name" value="FYVE_Hrs"/>
    <property type="match status" value="1"/>
</dbReference>
<dbReference type="InterPro" id="IPR000306">
    <property type="entry name" value="Znf_FYVE"/>
</dbReference>
<dbReference type="GO" id="GO:0031623">
    <property type="term" value="P:receptor internalization"/>
    <property type="evidence" value="ECO:0007669"/>
    <property type="project" value="TreeGrafter"/>
</dbReference>
<dbReference type="SUPFAM" id="SSF57903">
    <property type="entry name" value="FYVE/PHD zinc finger"/>
    <property type="match status" value="1"/>
</dbReference>
<dbReference type="EMBL" id="CAJFCJ010000007">
    <property type="protein sequence ID" value="CAD5116868.1"/>
    <property type="molecule type" value="Genomic_DNA"/>
</dbReference>
<dbReference type="CDD" id="cd21387">
    <property type="entry name" value="GAT_Hrs"/>
    <property type="match status" value="1"/>
</dbReference>
<dbReference type="PROSITE" id="PS50179">
    <property type="entry name" value="VHS"/>
    <property type="match status" value="1"/>
</dbReference>
<keyword evidence="6 8" id="KW-0863">Zinc-finger</keyword>
<dbReference type="GO" id="GO:0005769">
    <property type="term" value="C:early endosome"/>
    <property type="evidence" value="ECO:0007669"/>
    <property type="project" value="TreeGrafter"/>
</dbReference>
<evidence type="ECO:0000256" key="7">
    <source>
        <dbReference type="ARBA" id="ARBA00022833"/>
    </source>
</evidence>
<dbReference type="Gene3D" id="3.30.40.10">
    <property type="entry name" value="Zinc/RING finger domain, C3HC4 (zinc finger)"/>
    <property type="match status" value="1"/>
</dbReference>
<proteinExistence type="predicted"/>
<reference evidence="13 14" key="1">
    <citation type="submission" date="2020-08" db="EMBL/GenBank/DDBJ databases">
        <authorList>
            <person name="Hejnol A."/>
        </authorList>
    </citation>
    <scope>NUCLEOTIDE SEQUENCE [LARGE SCALE GENOMIC DNA]</scope>
</reference>
<evidence type="ECO:0000259" key="12">
    <source>
        <dbReference type="PROSITE" id="PS50179"/>
    </source>
</evidence>
<dbReference type="PANTHER" id="PTHR46275:SF1">
    <property type="entry name" value="HEPATOCYTE GROWTH FACTOR-REGULATED TYROSINE KINASE SUBSTRATE"/>
    <property type="match status" value="1"/>
</dbReference>
<keyword evidence="14" id="KW-1185">Reference proteome</keyword>
<organism evidence="13 14">
    <name type="scientific">Dimorphilus gyrociliatus</name>
    <dbReference type="NCBI Taxonomy" id="2664684"/>
    <lineage>
        <taxon>Eukaryota</taxon>
        <taxon>Metazoa</taxon>
        <taxon>Spiralia</taxon>
        <taxon>Lophotrochozoa</taxon>
        <taxon>Annelida</taxon>
        <taxon>Polychaeta</taxon>
        <taxon>Polychaeta incertae sedis</taxon>
        <taxon>Dinophilidae</taxon>
        <taxon>Dimorphilus</taxon>
    </lineage>
</organism>
<evidence type="ECO:0000256" key="3">
    <source>
        <dbReference type="ARBA" id="ARBA00022490"/>
    </source>
</evidence>
<feature type="coiled-coil region" evidence="9">
    <location>
        <begin position="425"/>
        <end position="466"/>
    </location>
</feature>
<dbReference type="GO" id="GO:0035091">
    <property type="term" value="F:phosphatidylinositol binding"/>
    <property type="evidence" value="ECO:0007669"/>
    <property type="project" value="InterPro"/>
</dbReference>
<evidence type="ECO:0000313" key="13">
    <source>
        <dbReference type="EMBL" id="CAD5116868.1"/>
    </source>
</evidence>
<gene>
    <name evidence="13" type="ORF">DGYR_LOCUS5454</name>
</gene>
<feature type="domain" description="VHS" evidence="12">
    <location>
        <begin position="15"/>
        <end position="142"/>
    </location>
</feature>
<evidence type="ECO:0000256" key="4">
    <source>
        <dbReference type="ARBA" id="ARBA00022553"/>
    </source>
</evidence>
<keyword evidence="3" id="KW-0963">Cytoplasm</keyword>
<evidence type="ECO:0000256" key="2">
    <source>
        <dbReference type="ARBA" id="ARBA00015450"/>
    </source>
</evidence>
<feature type="domain" description="FYVE-type" evidence="11">
    <location>
        <begin position="159"/>
        <end position="219"/>
    </location>
</feature>
<name>A0A7I8VKT3_9ANNE</name>